<dbReference type="OrthoDB" id="2279155at2759"/>
<name>A0A3N4M6V4_9PEZI</name>
<gene>
    <name evidence="1" type="ORF">L211DRAFT_402052</name>
</gene>
<evidence type="ECO:0000313" key="2">
    <source>
        <dbReference type="Proteomes" id="UP000267821"/>
    </source>
</evidence>
<keyword evidence="2" id="KW-1185">Reference proteome</keyword>
<organism evidence="1 2">
    <name type="scientific">Terfezia boudieri ATCC MYA-4762</name>
    <dbReference type="NCBI Taxonomy" id="1051890"/>
    <lineage>
        <taxon>Eukaryota</taxon>
        <taxon>Fungi</taxon>
        <taxon>Dikarya</taxon>
        <taxon>Ascomycota</taxon>
        <taxon>Pezizomycotina</taxon>
        <taxon>Pezizomycetes</taxon>
        <taxon>Pezizales</taxon>
        <taxon>Pezizaceae</taxon>
        <taxon>Terfezia</taxon>
    </lineage>
</organism>
<protein>
    <submittedName>
        <fullName evidence="1">Uncharacterized protein</fullName>
    </submittedName>
</protein>
<dbReference type="EMBL" id="ML121529">
    <property type="protein sequence ID" value="RPB28652.1"/>
    <property type="molecule type" value="Genomic_DNA"/>
</dbReference>
<proteinExistence type="predicted"/>
<dbReference type="InParanoid" id="A0A3N4M6V4"/>
<sequence>MPGENSSEPNHQKRRWEELCKFKVDGFRKHWLVNGLDDIELTLQKDDLIAEYEKRGSIEGPWLDVLGTSASTGSQ</sequence>
<reference evidence="1 2" key="1">
    <citation type="journal article" date="2018" name="Nat. Ecol. Evol.">
        <title>Pezizomycetes genomes reveal the molecular basis of ectomycorrhizal truffle lifestyle.</title>
        <authorList>
            <person name="Murat C."/>
            <person name="Payen T."/>
            <person name="Noel B."/>
            <person name="Kuo A."/>
            <person name="Morin E."/>
            <person name="Chen J."/>
            <person name="Kohler A."/>
            <person name="Krizsan K."/>
            <person name="Balestrini R."/>
            <person name="Da Silva C."/>
            <person name="Montanini B."/>
            <person name="Hainaut M."/>
            <person name="Levati E."/>
            <person name="Barry K.W."/>
            <person name="Belfiori B."/>
            <person name="Cichocki N."/>
            <person name="Clum A."/>
            <person name="Dockter R.B."/>
            <person name="Fauchery L."/>
            <person name="Guy J."/>
            <person name="Iotti M."/>
            <person name="Le Tacon F."/>
            <person name="Lindquist E.A."/>
            <person name="Lipzen A."/>
            <person name="Malagnac F."/>
            <person name="Mello A."/>
            <person name="Molinier V."/>
            <person name="Miyauchi S."/>
            <person name="Poulain J."/>
            <person name="Riccioni C."/>
            <person name="Rubini A."/>
            <person name="Sitrit Y."/>
            <person name="Splivallo R."/>
            <person name="Traeger S."/>
            <person name="Wang M."/>
            <person name="Zifcakova L."/>
            <person name="Wipf D."/>
            <person name="Zambonelli A."/>
            <person name="Paolocci F."/>
            <person name="Nowrousian M."/>
            <person name="Ottonello S."/>
            <person name="Baldrian P."/>
            <person name="Spatafora J.W."/>
            <person name="Henrissat B."/>
            <person name="Nagy L.G."/>
            <person name="Aury J.M."/>
            <person name="Wincker P."/>
            <person name="Grigoriev I.V."/>
            <person name="Bonfante P."/>
            <person name="Martin F.M."/>
        </authorList>
    </citation>
    <scope>NUCLEOTIDE SEQUENCE [LARGE SCALE GENOMIC DNA]</scope>
    <source>
        <strain evidence="1 2">ATCC MYA-4762</strain>
    </source>
</reference>
<dbReference type="AlphaFoldDB" id="A0A3N4M6V4"/>
<dbReference type="STRING" id="1051890.A0A3N4M6V4"/>
<evidence type="ECO:0000313" key="1">
    <source>
        <dbReference type="EMBL" id="RPB28652.1"/>
    </source>
</evidence>
<dbReference type="Proteomes" id="UP000267821">
    <property type="component" value="Unassembled WGS sequence"/>
</dbReference>
<accession>A0A3N4M6V4</accession>